<dbReference type="PRINTS" id="PR00127">
    <property type="entry name" value="CLPPROTEASEP"/>
</dbReference>
<dbReference type="EMBL" id="CAUYUE010000014">
    <property type="protein sequence ID" value="CAK0786402.1"/>
    <property type="molecule type" value="Genomic_DNA"/>
</dbReference>
<dbReference type="InterPro" id="IPR001907">
    <property type="entry name" value="ClpP"/>
</dbReference>
<sequence>MRVSGTISCESRGTSSRACSLAPLRLPGHFTGFQTSERLSHLGSGTRSGDDFWTKTRTAVASCRQSSGPRRQVTRMMPIGVPRVPYRTPQSGGWQWVDIWNCLYRERIMFLSKPVDEELGNQLVATMLYLDSENKKDINLYINCSGGDVVPCLALFDTMKYIGSDVGTVGFGGCMGMSGFLLAVGKKGKRYALPNTRIMLHHPSGSARGQASDIHNEARELMRLRNYVNKVLCQATGKPIEKIQFDFNRNKYFDTKEAMEYGIIDQVVRPLRTQTLGV</sequence>
<reference evidence="3 4" key="1">
    <citation type="submission" date="2023-10" db="EMBL/GenBank/DDBJ databases">
        <authorList>
            <person name="Maclean D."/>
            <person name="Macfadyen A."/>
        </authorList>
    </citation>
    <scope>NUCLEOTIDE SEQUENCE [LARGE SCALE GENOMIC DNA]</scope>
</reference>
<protein>
    <recommendedName>
        <fullName evidence="2">ATP-dependent Clp protease proteolytic subunit</fullName>
    </recommendedName>
</protein>
<dbReference type="GO" id="GO:0009368">
    <property type="term" value="C:endopeptidase Clp complex"/>
    <property type="evidence" value="ECO:0007669"/>
    <property type="project" value="TreeGrafter"/>
</dbReference>
<dbReference type="InterPro" id="IPR029045">
    <property type="entry name" value="ClpP/crotonase-like_dom_sf"/>
</dbReference>
<comment type="caution">
    <text evidence="3">The sequence shown here is derived from an EMBL/GenBank/DDBJ whole genome shotgun (WGS) entry which is preliminary data.</text>
</comment>
<comment type="similarity">
    <text evidence="1 2">Belongs to the peptidase S14 family.</text>
</comment>
<gene>
    <name evidence="3" type="ORF">CVIRNUC_009615</name>
</gene>
<dbReference type="GO" id="GO:0006515">
    <property type="term" value="P:protein quality control for misfolded or incompletely synthesized proteins"/>
    <property type="evidence" value="ECO:0007669"/>
    <property type="project" value="TreeGrafter"/>
</dbReference>
<organism evidence="3 4">
    <name type="scientific">Coccomyxa viridis</name>
    <dbReference type="NCBI Taxonomy" id="1274662"/>
    <lineage>
        <taxon>Eukaryota</taxon>
        <taxon>Viridiplantae</taxon>
        <taxon>Chlorophyta</taxon>
        <taxon>core chlorophytes</taxon>
        <taxon>Trebouxiophyceae</taxon>
        <taxon>Trebouxiophyceae incertae sedis</taxon>
        <taxon>Coccomyxaceae</taxon>
        <taxon>Coccomyxa</taxon>
    </lineage>
</organism>
<evidence type="ECO:0000313" key="4">
    <source>
        <dbReference type="Proteomes" id="UP001314263"/>
    </source>
</evidence>
<dbReference type="PANTHER" id="PTHR10381:SF46">
    <property type="entry name" value="ATP-DEPENDENT CLP PROTEASE PROTEOLYTIC SUBUNIT-RELATED PROTEIN 2, CHLOROPLASTIC"/>
    <property type="match status" value="1"/>
</dbReference>
<dbReference type="GO" id="GO:0051117">
    <property type="term" value="F:ATPase binding"/>
    <property type="evidence" value="ECO:0007669"/>
    <property type="project" value="TreeGrafter"/>
</dbReference>
<dbReference type="PANTHER" id="PTHR10381">
    <property type="entry name" value="ATP-DEPENDENT CLP PROTEASE PROTEOLYTIC SUBUNIT"/>
    <property type="match status" value="1"/>
</dbReference>
<evidence type="ECO:0000256" key="2">
    <source>
        <dbReference type="RuleBase" id="RU003567"/>
    </source>
</evidence>
<evidence type="ECO:0000256" key="1">
    <source>
        <dbReference type="ARBA" id="ARBA00007039"/>
    </source>
</evidence>
<evidence type="ECO:0000313" key="3">
    <source>
        <dbReference type="EMBL" id="CAK0786402.1"/>
    </source>
</evidence>
<dbReference type="Pfam" id="PF00574">
    <property type="entry name" value="CLP_protease"/>
    <property type="match status" value="1"/>
</dbReference>
<dbReference type="InterPro" id="IPR023562">
    <property type="entry name" value="ClpP/TepA"/>
</dbReference>
<dbReference type="GO" id="GO:0004252">
    <property type="term" value="F:serine-type endopeptidase activity"/>
    <property type="evidence" value="ECO:0007669"/>
    <property type="project" value="InterPro"/>
</dbReference>
<dbReference type="Proteomes" id="UP001314263">
    <property type="component" value="Unassembled WGS sequence"/>
</dbReference>
<dbReference type="HAMAP" id="MF_00444">
    <property type="entry name" value="ClpP"/>
    <property type="match status" value="1"/>
</dbReference>
<keyword evidence="4" id="KW-1185">Reference proteome</keyword>
<dbReference type="AlphaFoldDB" id="A0AAV1IJM9"/>
<dbReference type="SUPFAM" id="SSF52096">
    <property type="entry name" value="ClpP/crotonase"/>
    <property type="match status" value="1"/>
</dbReference>
<dbReference type="GO" id="GO:0004176">
    <property type="term" value="F:ATP-dependent peptidase activity"/>
    <property type="evidence" value="ECO:0007669"/>
    <property type="project" value="InterPro"/>
</dbReference>
<name>A0AAV1IJM9_9CHLO</name>
<dbReference type="Gene3D" id="3.90.226.10">
    <property type="entry name" value="2-enoyl-CoA Hydratase, Chain A, domain 1"/>
    <property type="match status" value="1"/>
</dbReference>
<accession>A0AAV1IJM9</accession>
<dbReference type="GO" id="GO:0009536">
    <property type="term" value="C:plastid"/>
    <property type="evidence" value="ECO:0007669"/>
    <property type="project" value="UniProtKB-ARBA"/>
</dbReference>
<dbReference type="CDD" id="cd07017">
    <property type="entry name" value="S14_ClpP_2"/>
    <property type="match status" value="1"/>
</dbReference>
<proteinExistence type="inferred from homology"/>